<dbReference type="RefSeq" id="WP_170172143.1">
    <property type="nucleotide sequence ID" value="NZ_JABEOV010000008.1"/>
</dbReference>
<comment type="caution">
    <text evidence="1">The sequence shown here is derived from an EMBL/GenBank/DDBJ whole genome shotgun (WGS) entry which is preliminary data.</text>
</comment>
<name>A0ABX1UJZ5_9SPHN</name>
<dbReference type="Gene3D" id="2.60.120.260">
    <property type="entry name" value="Galactose-binding domain-like"/>
    <property type="match status" value="1"/>
</dbReference>
<sequence>DFLAGNPTRAQVLAGRERVRDAALREPVNTHALSILAAFDDYLGDKRMARTLFTLAERQSRRNVLAQLWLIEDAVARNDVPRAIRHYDRTMRVSVEMRDTLLPILVSAGNNPEIRNALAATLRGRPLWWKDYMRQLAAKGEDGALLAASLAATRPDLDDVQERVLAENVLRRMVTLGHGGDAARLANRIEGQSGAPPLLKDGGFETGGGLLPFAWQLNEEGSLRAYRDAVPGGEGLRIDVAGDTSATAAQQLLALAPGRYALTGRTGNIAEDRLSRPTIQLSCADGKSLARFALPAAADSGTRFRFAFDVPGSCAVQWMAIVATATNDADIWIDDLAITR</sequence>
<gene>
    <name evidence="1" type="ORF">HKX05_05265</name>
</gene>
<protein>
    <submittedName>
        <fullName evidence="1">Uncharacterized protein</fullName>
    </submittedName>
</protein>
<dbReference type="Proteomes" id="UP000557656">
    <property type="component" value="Unassembled WGS sequence"/>
</dbReference>
<feature type="non-terminal residue" evidence="1">
    <location>
        <position position="1"/>
    </location>
</feature>
<reference evidence="1 2" key="1">
    <citation type="submission" date="2020-05" db="EMBL/GenBank/DDBJ databases">
        <title>Draft Genome Sequences of Sphingomonas sp. Isolated from the International Space Station.</title>
        <authorList>
            <person name="Bijlani S."/>
            <person name="Singh N.K."/>
            <person name="Mason C.E."/>
            <person name="Wang C.C."/>
            <person name="Venkateswaran K."/>
        </authorList>
    </citation>
    <scope>NUCLEOTIDE SEQUENCE [LARGE SCALE GENOMIC DNA]</scope>
    <source>
        <strain evidence="1 2">IIF7SW-B5</strain>
    </source>
</reference>
<proteinExistence type="predicted"/>
<evidence type="ECO:0000313" key="1">
    <source>
        <dbReference type="EMBL" id="NNG52756.1"/>
    </source>
</evidence>
<dbReference type="EMBL" id="JABEOV010000008">
    <property type="protein sequence ID" value="NNG52756.1"/>
    <property type="molecule type" value="Genomic_DNA"/>
</dbReference>
<evidence type="ECO:0000313" key="2">
    <source>
        <dbReference type="Proteomes" id="UP000557656"/>
    </source>
</evidence>
<organism evidence="1 2">
    <name type="scientific">Sphingomonas sanguinis</name>
    <dbReference type="NCBI Taxonomy" id="33051"/>
    <lineage>
        <taxon>Bacteria</taxon>
        <taxon>Pseudomonadati</taxon>
        <taxon>Pseudomonadota</taxon>
        <taxon>Alphaproteobacteria</taxon>
        <taxon>Sphingomonadales</taxon>
        <taxon>Sphingomonadaceae</taxon>
        <taxon>Sphingomonas</taxon>
    </lineage>
</organism>
<accession>A0ABX1UJZ5</accession>
<keyword evidence="2" id="KW-1185">Reference proteome</keyword>